<dbReference type="HOGENOM" id="CLU_2709635_0_0_1"/>
<dbReference type="EnsemblPlants" id="PGSC0003DMT400066760">
    <property type="protein sequence ID" value="PGSC0003DMT400066760"/>
    <property type="gene ID" value="PGSC0003DMG400025955"/>
</dbReference>
<dbReference type="PaxDb" id="4113-PGSC0003DMT400066760"/>
<reference evidence="2" key="1">
    <citation type="journal article" date="2011" name="Nature">
        <title>Genome sequence and analysis of the tuber crop potato.</title>
        <authorList>
            <consortium name="The Potato Genome Sequencing Consortium"/>
        </authorList>
    </citation>
    <scope>NUCLEOTIDE SEQUENCE [LARGE SCALE GENOMIC DNA]</scope>
    <source>
        <strain evidence="2">cv. DM1-3 516 R44</strain>
    </source>
</reference>
<dbReference type="InParanoid" id="M1CG51"/>
<name>M1CG51_SOLTU</name>
<reference evidence="1" key="2">
    <citation type="submission" date="2015-06" db="UniProtKB">
        <authorList>
            <consortium name="EnsemblPlants"/>
        </authorList>
    </citation>
    <scope>IDENTIFICATION</scope>
    <source>
        <strain evidence="1">DM1-3 516 R44</strain>
    </source>
</reference>
<keyword evidence="2" id="KW-1185">Reference proteome</keyword>
<dbReference type="Proteomes" id="UP000011115">
    <property type="component" value="Unassembled WGS sequence"/>
</dbReference>
<dbReference type="Gramene" id="PGSC0003DMT400066760">
    <property type="protein sequence ID" value="PGSC0003DMT400066760"/>
    <property type="gene ID" value="PGSC0003DMG400025955"/>
</dbReference>
<evidence type="ECO:0000313" key="1">
    <source>
        <dbReference type="EnsemblPlants" id="PGSC0003DMT400066760"/>
    </source>
</evidence>
<evidence type="ECO:0000313" key="2">
    <source>
        <dbReference type="Proteomes" id="UP000011115"/>
    </source>
</evidence>
<protein>
    <submittedName>
        <fullName evidence="1">Uncharacterized protein</fullName>
    </submittedName>
</protein>
<sequence>MLCANLVFLFFVFFTWNSDRVHHGGLFLLSFAFLIESCAQFLLIESTSLSFGSLEVDEQAYRVEKNDKYGLKK</sequence>
<dbReference type="AlphaFoldDB" id="M1CG51"/>
<organism evidence="1 2">
    <name type="scientific">Solanum tuberosum</name>
    <name type="common">Potato</name>
    <dbReference type="NCBI Taxonomy" id="4113"/>
    <lineage>
        <taxon>Eukaryota</taxon>
        <taxon>Viridiplantae</taxon>
        <taxon>Streptophyta</taxon>
        <taxon>Embryophyta</taxon>
        <taxon>Tracheophyta</taxon>
        <taxon>Spermatophyta</taxon>
        <taxon>Magnoliopsida</taxon>
        <taxon>eudicotyledons</taxon>
        <taxon>Gunneridae</taxon>
        <taxon>Pentapetalae</taxon>
        <taxon>asterids</taxon>
        <taxon>lamiids</taxon>
        <taxon>Solanales</taxon>
        <taxon>Solanaceae</taxon>
        <taxon>Solanoideae</taxon>
        <taxon>Solaneae</taxon>
        <taxon>Solanum</taxon>
    </lineage>
</organism>
<accession>M1CG51</accession>
<proteinExistence type="predicted"/>